<evidence type="ECO:0000313" key="1">
    <source>
        <dbReference type="EMBL" id="CAB0016935.1"/>
    </source>
</evidence>
<accession>A0A6H5HK56</accession>
<name>A0A6H5HK56_9HEMI</name>
<gene>
    <name evidence="1" type="ORF">NTEN_LOCUS21055</name>
</gene>
<dbReference type="AlphaFoldDB" id="A0A6H5HK56"/>
<dbReference type="EMBL" id="CADCXU010030631">
    <property type="protein sequence ID" value="CAB0016935.1"/>
    <property type="molecule type" value="Genomic_DNA"/>
</dbReference>
<sequence>MRVQIKIEAMRPSENSKTPPLILKESPQPLFSLFEVRFEVISARGKETTSGRCCRKNEANIDMAVKSWR</sequence>
<feature type="non-terminal residue" evidence="1">
    <location>
        <position position="69"/>
    </location>
</feature>
<proteinExistence type="predicted"/>
<evidence type="ECO:0000313" key="2">
    <source>
        <dbReference type="Proteomes" id="UP000479000"/>
    </source>
</evidence>
<organism evidence="1 2">
    <name type="scientific">Nesidiocoris tenuis</name>
    <dbReference type="NCBI Taxonomy" id="355587"/>
    <lineage>
        <taxon>Eukaryota</taxon>
        <taxon>Metazoa</taxon>
        <taxon>Ecdysozoa</taxon>
        <taxon>Arthropoda</taxon>
        <taxon>Hexapoda</taxon>
        <taxon>Insecta</taxon>
        <taxon>Pterygota</taxon>
        <taxon>Neoptera</taxon>
        <taxon>Paraneoptera</taxon>
        <taxon>Hemiptera</taxon>
        <taxon>Heteroptera</taxon>
        <taxon>Panheteroptera</taxon>
        <taxon>Cimicomorpha</taxon>
        <taxon>Miridae</taxon>
        <taxon>Dicyphina</taxon>
        <taxon>Nesidiocoris</taxon>
    </lineage>
</organism>
<keyword evidence="2" id="KW-1185">Reference proteome</keyword>
<dbReference type="Proteomes" id="UP000479000">
    <property type="component" value="Unassembled WGS sequence"/>
</dbReference>
<protein>
    <submittedName>
        <fullName evidence="1">Uncharacterized protein</fullName>
    </submittedName>
</protein>
<reference evidence="1 2" key="1">
    <citation type="submission" date="2020-02" db="EMBL/GenBank/DDBJ databases">
        <authorList>
            <person name="Ferguson B K."/>
        </authorList>
    </citation>
    <scope>NUCLEOTIDE SEQUENCE [LARGE SCALE GENOMIC DNA]</scope>
</reference>